<feature type="domain" description="Poly(A) RNA polymerase mitochondrial-like central palm" evidence="12">
    <location>
        <begin position="231"/>
        <end position="353"/>
    </location>
</feature>
<name>A0A2S4L6C5_9HYPO</name>
<evidence type="ECO:0000256" key="2">
    <source>
        <dbReference type="ARBA" id="ARBA00001946"/>
    </source>
</evidence>
<dbReference type="GO" id="GO:0010605">
    <property type="term" value="P:negative regulation of macromolecule metabolic process"/>
    <property type="evidence" value="ECO:0007669"/>
    <property type="project" value="UniProtKB-ARBA"/>
</dbReference>
<feature type="compositionally biased region" description="Low complexity" evidence="10">
    <location>
        <begin position="955"/>
        <end position="972"/>
    </location>
</feature>
<feature type="region of interest" description="Disordered" evidence="10">
    <location>
        <begin position="1"/>
        <end position="215"/>
    </location>
</feature>
<proteinExistence type="inferred from homology"/>
<keyword evidence="6" id="KW-0963">Cytoplasm</keyword>
<dbReference type="GO" id="GO:0031123">
    <property type="term" value="P:RNA 3'-end processing"/>
    <property type="evidence" value="ECO:0007669"/>
    <property type="project" value="TreeGrafter"/>
</dbReference>
<feature type="compositionally biased region" description="Basic and acidic residues" evidence="10">
    <location>
        <begin position="60"/>
        <end position="74"/>
    </location>
</feature>
<feature type="compositionally biased region" description="Polar residues" evidence="10">
    <location>
        <begin position="91"/>
        <end position="102"/>
    </location>
</feature>
<dbReference type="GO" id="GO:0050265">
    <property type="term" value="F:RNA uridylyltransferase activity"/>
    <property type="evidence" value="ECO:0007669"/>
    <property type="project" value="TreeGrafter"/>
</dbReference>
<feature type="compositionally biased region" description="Low complexity" evidence="10">
    <location>
        <begin position="32"/>
        <end position="56"/>
    </location>
</feature>
<accession>A0A2S4L6C5</accession>
<dbReference type="EC" id="2.7.7.19" evidence="5"/>
<keyword evidence="9" id="KW-0460">Magnesium</keyword>
<evidence type="ECO:0000256" key="3">
    <source>
        <dbReference type="ARBA" id="ARBA00004496"/>
    </source>
</evidence>
<dbReference type="SUPFAM" id="SSF81631">
    <property type="entry name" value="PAP/OAS1 substrate-binding domain"/>
    <property type="match status" value="1"/>
</dbReference>
<gene>
    <name evidence="13" type="ORF">TPAR_01821</name>
</gene>
<feature type="compositionally biased region" description="Polar residues" evidence="10">
    <location>
        <begin position="159"/>
        <end position="168"/>
    </location>
</feature>
<evidence type="ECO:0000259" key="11">
    <source>
        <dbReference type="Pfam" id="PF03828"/>
    </source>
</evidence>
<dbReference type="GO" id="GO:0005737">
    <property type="term" value="C:cytoplasm"/>
    <property type="evidence" value="ECO:0007669"/>
    <property type="project" value="UniProtKB-SubCell"/>
</dbReference>
<evidence type="ECO:0000256" key="10">
    <source>
        <dbReference type="SAM" id="MobiDB-lite"/>
    </source>
</evidence>
<protein>
    <recommendedName>
        <fullName evidence="5">polynucleotide adenylyltransferase</fullName>
        <ecNumber evidence="5">2.7.7.19</ecNumber>
    </recommendedName>
</protein>
<feature type="compositionally biased region" description="Low complexity" evidence="10">
    <location>
        <begin position="140"/>
        <end position="151"/>
    </location>
</feature>
<evidence type="ECO:0000259" key="12">
    <source>
        <dbReference type="Pfam" id="PF22600"/>
    </source>
</evidence>
<comment type="subcellular location">
    <subcellularLocation>
        <location evidence="3">Cytoplasm</location>
    </subcellularLocation>
</comment>
<dbReference type="SUPFAM" id="SSF81301">
    <property type="entry name" value="Nucleotidyltransferase"/>
    <property type="match status" value="2"/>
</dbReference>
<comment type="cofactor">
    <cofactor evidence="2">
        <name>Mg(2+)</name>
        <dbReference type="ChEBI" id="CHEBI:18420"/>
    </cofactor>
</comment>
<dbReference type="PANTHER" id="PTHR12271">
    <property type="entry name" value="POLY A POLYMERASE CID PAP -RELATED"/>
    <property type="match status" value="1"/>
</dbReference>
<reference evidence="13 14" key="1">
    <citation type="submission" date="2018-01" db="EMBL/GenBank/DDBJ databases">
        <title>Harnessing the power of phylogenomics to disentangle the directionality and signatures of interkingdom host jumping in the parasitic fungal genus Tolypocladium.</title>
        <authorList>
            <person name="Quandt C.A."/>
            <person name="Patterson W."/>
            <person name="Spatafora J.W."/>
        </authorList>
    </citation>
    <scope>NUCLEOTIDE SEQUENCE [LARGE SCALE GENOMIC DNA]</scope>
    <source>
        <strain evidence="13 14">NRBC 100945</strain>
    </source>
</reference>
<dbReference type="Pfam" id="PF03828">
    <property type="entry name" value="PAP_assoc"/>
    <property type="match status" value="1"/>
</dbReference>
<organism evidence="13 14">
    <name type="scientific">Tolypocladium paradoxum</name>
    <dbReference type="NCBI Taxonomy" id="94208"/>
    <lineage>
        <taxon>Eukaryota</taxon>
        <taxon>Fungi</taxon>
        <taxon>Dikarya</taxon>
        <taxon>Ascomycota</taxon>
        <taxon>Pezizomycotina</taxon>
        <taxon>Sordariomycetes</taxon>
        <taxon>Hypocreomycetidae</taxon>
        <taxon>Hypocreales</taxon>
        <taxon>Ophiocordycipitaceae</taxon>
        <taxon>Tolypocladium</taxon>
    </lineage>
</organism>
<evidence type="ECO:0000256" key="5">
    <source>
        <dbReference type="ARBA" id="ARBA00012388"/>
    </source>
</evidence>
<evidence type="ECO:0000256" key="4">
    <source>
        <dbReference type="ARBA" id="ARBA00008593"/>
    </source>
</evidence>
<comment type="caution">
    <text evidence="13">The sequence shown here is derived from an EMBL/GenBank/DDBJ whole genome shotgun (WGS) entry which is preliminary data.</text>
</comment>
<dbReference type="STRING" id="94208.A0A2S4L6C5"/>
<dbReference type="Proteomes" id="UP000237481">
    <property type="component" value="Unassembled WGS sequence"/>
</dbReference>
<evidence type="ECO:0000256" key="9">
    <source>
        <dbReference type="ARBA" id="ARBA00022842"/>
    </source>
</evidence>
<keyword evidence="7" id="KW-0808">Transferase</keyword>
<evidence type="ECO:0000256" key="7">
    <source>
        <dbReference type="ARBA" id="ARBA00022679"/>
    </source>
</evidence>
<dbReference type="Pfam" id="PF22600">
    <property type="entry name" value="MTPAP-like_central"/>
    <property type="match status" value="1"/>
</dbReference>
<dbReference type="PANTHER" id="PTHR12271:SF40">
    <property type="entry name" value="POLY(A) RNA POLYMERASE GLD2"/>
    <property type="match status" value="1"/>
</dbReference>
<comment type="cofactor">
    <cofactor evidence="1">
        <name>Mn(2+)</name>
        <dbReference type="ChEBI" id="CHEBI:29035"/>
    </cofactor>
</comment>
<dbReference type="OrthoDB" id="407432at2759"/>
<sequence length="1078" mass="119553">MASNKTDPLGASGDGPPVGLESHLRSLILTNAAGSASGSDASAQPPAQQVQPPRAAQDTRTGKDMSVKGPREGQQEPQEPQEPRTSRKRPNQAQRRQLNSRVSIPIEPRPQQPPHQANPVFGNHGHASRPPRPGQRHAHAAAPHSSPVAWAGHADSPHGNASWNSSAPSHAGGITPWNPRFRQYGRRDPPPFQHDPSSAQASRYGYGPPQNQRRPFFRPEEIDSQAHLLDRLCYQVVTSSEIDRSEIADKEAFRQRIESICRNVISRHEQQESAALDFPPLSVELKCFGSLSSGFATKASDMDLGLLSPRSQIPPDATGSPIPRLVEKAFLDAGLGARLLTRTRVPIIKLCENPPESLRRALLAEREKWETGTDNDAREPADNDEDHEHDAISQGNDDEHADYKKTDAESSSLMEFEVPCGDGGEAKRFQLQQGPNRSLSAYYGLAKRVLRRAGGRDVTLSNYREFTALDWTVLNSVCQAFVQGLYDPQLRKRLAEYPSLAFQPHYNMPSNRSLLGVFTQVDGEQTLQTWDTWPARDAIYDFHPQAEQALLAWKDVQWRRNFGIDPISYAKDLQLTLDKVKRIPSVQLALLEQGQQETPSQYCARAKGVWNSLRHGLDEPSGTAQQQFIARYISGIAQDAVREMMQAVVGQPDSQLAFEAVSQRHKCLHLSLDLERALGKGMYDAAHAADIAEFIRLLRSPLREVATGPLDSGFFIPVPPGSSDLVSRIRKLQDPRNMAPNQPRDRYRDPLEFPTTGAGVQCDINFSAHLALHNTALLRCYSHADPRVRPTVLFVKHWAKIRGINSGYRGTLSSYGYVLMVLHYLVNVAQPFVCPNLQQLAPRPPPDLSPAEVDSTVRCRGYNVQFWRNENEIVHLAAGNQLSHNSESIGHLLRGFFEYFAHGGMLSSGQGKGFDWGRDVLSLRTQGGLLAKQEKGWTGAKTVFEVQGMCATSNPQAEQAAAQPPLAQPVAAGHDGQPKPAQAPTRGEEVKEIRHRYLFAIEDPFELDHNVARTVTHNGIVSIRDEFRRAWRIIRTAEGANAHEDLLQDVKEAQESANSFLKLLDGIHGPPEFWGVVQ</sequence>
<dbReference type="InterPro" id="IPR054708">
    <property type="entry name" value="MTPAP-like_central"/>
</dbReference>
<evidence type="ECO:0000256" key="1">
    <source>
        <dbReference type="ARBA" id="ARBA00001936"/>
    </source>
</evidence>
<dbReference type="AlphaFoldDB" id="A0A2S4L6C5"/>
<evidence type="ECO:0000313" key="14">
    <source>
        <dbReference type="Proteomes" id="UP000237481"/>
    </source>
</evidence>
<dbReference type="Gene3D" id="3.30.460.10">
    <property type="entry name" value="Beta Polymerase, domain 2"/>
    <property type="match status" value="1"/>
</dbReference>
<evidence type="ECO:0000256" key="6">
    <source>
        <dbReference type="ARBA" id="ARBA00022490"/>
    </source>
</evidence>
<dbReference type="GO" id="GO:1990817">
    <property type="term" value="F:poly(A) RNA polymerase activity"/>
    <property type="evidence" value="ECO:0007669"/>
    <property type="project" value="UniProtKB-EC"/>
</dbReference>
<dbReference type="InterPro" id="IPR043519">
    <property type="entry name" value="NT_sf"/>
</dbReference>
<dbReference type="Gene3D" id="1.10.1410.10">
    <property type="match status" value="1"/>
</dbReference>
<feature type="region of interest" description="Disordered" evidence="10">
    <location>
        <begin position="369"/>
        <end position="410"/>
    </location>
</feature>
<dbReference type="GO" id="GO:0046872">
    <property type="term" value="F:metal ion binding"/>
    <property type="evidence" value="ECO:0007669"/>
    <property type="project" value="UniProtKB-KW"/>
</dbReference>
<feature type="domain" description="PAP-associated" evidence="11">
    <location>
        <begin position="888"/>
        <end position="939"/>
    </location>
</feature>
<evidence type="ECO:0000256" key="8">
    <source>
        <dbReference type="ARBA" id="ARBA00022723"/>
    </source>
</evidence>
<comment type="similarity">
    <text evidence="4">Belongs to the DNA polymerase type-B-like family.</text>
</comment>
<dbReference type="EMBL" id="PKSG01000184">
    <property type="protein sequence ID" value="POR37985.1"/>
    <property type="molecule type" value="Genomic_DNA"/>
</dbReference>
<feature type="compositionally biased region" description="Basic residues" evidence="10">
    <location>
        <begin position="126"/>
        <end position="139"/>
    </location>
</feature>
<keyword evidence="14" id="KW-1185">Reference proteome</keyword>
<dbReference type="InterPro" id="IPR002058">
    <property type="entry name" value="PAP_assoc"/>
</dbReference>
<evidence type="ECO:0000313" key="13">
    <source>
        <dbReference type="EMBL" id="POR37985.1"/>
    </source>
</evidence>
<keyword evidence="8" id="KW-0479">Metal-binding</keyword>
<feature type="region of interest" description="Disordered" evidence="10">
    <location>
        <begin position="955"/>
        <end position="988"/>
    </location>
</feature>
<feature type="compositionally biased region" description="Basic and acidic residues" evidence="10">
    <location>
        <begin position="369"/>
        <end position="408"/>
    </location>
</feature>